<evidence type="ECO:0000256" key="9">
    <source>
        <dbReference type="ARBA" id="ARBA00023315"/>
    </source>
</evidence>
<dbReference type="OrthoDB" id="424551at2759"/>
<dbReference type="Pfam" id="PF00583">
    <property type="entry name" value="Acetyltransf_1"/>
    <property type="match status" value="1"/>
</dbReference>
<evidence type="ECO:0000256" key="8">
    <source>
        <dbReference type="ARBA" id="ARBA00023242"/>
    </source>
</evidence>
<dbReference type="AlphaFoldDB" id="A0A7J7IP65"/>
<keyword evidence="6" id="KW-0963">Cytoplasm</keyword>
<comment type="catalytic activity">
    <reaction evidence="10">
        <text>N-terminal L-seryl-[histone H2A] + acetyl-CoA = N-terminal N(alpha)-acetyl-L-seryl-[histone H2A] + CoA + H(+)</text>
        <dbReference type="Rhea" id="RHEA:50600"/>
        <dbReference type="Rhea" id="RHEA-COMP:12742"/>
        <dbReference type="Rhea" id="RHEA-COMP:12744"/>
        <dbReference type="ChEBI" id="CHEBI:15378"/>
        <dbReference type="ChEBI" id="CHEBI:57287"/>
        <dbReference type="ChEBI" id="CHEBI:57288"/>
        <dbReference type="ChEBI" id="CHEBI:64738"/>
        <dbReference type="ChEBI" id="CHEBI:83690"/>
        <dbReference type="EC" id="2.3.1.257"/>
    </reaction>
</comment>
<dbReference type="PANTHER" id="PTHR20531:SF1">
    <property type="entry name" value="N-ALPHA-ACETYLTRANSFERASE 40"/>
    <property type="match status" value="1"/>
</dbReference>
<evidence type="ECO:0000256" key="2">
    <source>
        <dbReference type="ARBA" id="ARBA00004496"/>
    </source>
</evidence>
<keyword evidence="15" id="KW-1185">Reference proteome</keyword>
<keyword evidence="9" id="KW-0012">Acyltransferase</keyword>
<dbReference type="SUPFAM" id="SSF55729">
    <property type="entry name" value="Acyl-CoA N-acyltransferases (Nat)"/>
    <property type="match status" value="1"/>
</dbReference>
<dbReference type="InterPro" id="IPR000182">
    <property type="entry name" value="GNAT_dom"/>
</dbReference>
<dbReference type="GO" id="GO:0005634">
    <property type="term" value="C:nucleus"/>
    <property type="evidence" value="ECO:0007669"/>
    <property type="project" value="UniProtKB-SubCell"/>
</dbReference>
<dbReference type="PANTHER" id="PTHR20531">
    <property type="entry name" value="N-ALPHA-ACETYLTRANSFERASE 40"/>
    <property type="match status" value="1"/>
</dbReference>
<dbReference type="GO" id="GO:0010485">
    <property type="term" value="F:histone H4 acetyltransferase activity"/>
    <property type="evidence" value="ECO:0007669"/>
    <property type="project" value="InterPro"/>
</dbReference>
<keyword evidence="8" id="KW-0539">Nucleus</keyword>
<dbReference type="Proteomes" id="UP000530660">
    <property type="component" value="Unassembled WGS sequence"/>
</dbReference>
<name>A0A7J7IP65_9RHOD</name>
<proteinExistence type="inferred from homology"/>
<evidence type="ECO:0000313" key="14">
    <source>
        <dbReference type="EMBL" id="KAF6004520.1"/>
    </source>
</evidence>
<organism evidence="14 15">
    <name type="scientific">Cyanidiococcus yangmingshanensis</name>
    <dbReference type="NCBI Taxonomy" id="2690220"/>
    <lineage>
        <taxon>Eukaryota</taxon>
        <taxon>Rhodophyta</taxon>
        <taxon>Bangiophyceae</taxon>
        <taxon>Cyanidiales</taxon>
        <taxon>Cyanidiaceae</taxon>
        <taxon>Cyanidiococcus</taxon>
    </lineage>
</organism>
<sequence length="227" mass="25361">MMKQPHIRSGSPRTTSRLSTKIGTWKRWSTAAKRRELFAKSSSFVFVFSRAELLEEKALPLSWAIAQRSCGLEMNSPELVQSQVRAPSSEPELGEHLIPSQPPNQYIADDAPEGGTPVAFACYRIVKENVSLESSGIRPICKQLSLLYLYELHCTRSWRSKGIGTLLLQMAENIAANAGAAGVALTCLKNNRESLVWYKHRGYERAPHCPDAGGKSAYQILWKPFKR</sequence>
<gene>
    <name evidence="14" type="ORF">F1559_003708</name>
</gene>
<dbReference type="InterPro" id="IPR039949">
    <property type="entry name" value="NAA40"/>
</dbReference>
<evidence type="ECO:0000256" key="11">
    <source>
        <dbReference type="ARBA" id="ARBA00049524"/>
    </source>
</evidence>
<evidence type="ECO:0000256" key="3">
    <source>
        <dbReference type="ARBA" id="ARBA00008870"/>
    </source>
</evidence>
<feature type="compositionally biased region" description="Polar residues" evidence="12">
    <location>
        <begin position="11"/>
        <end position="20"/>
    </location>
</feature>
<feature type="region of interest" description="Disordered" evidence="12">
    <location>
        <begin position="1"/>
        <end position="20"/>
    </location>
</feature>
<dbReference type="GO" id="GO:1990189">
    <property type="term" value="F:protein N-terminal-serine acetyltransferase activity"/>
    <property type="evidence" value="ECO:0007669"/>
    <property type="project" value="UniProtKB-EC"/>
</dbReference>
<feature type="domain" description="N-acetyltransferase" evidence="13">
    <location>
        <begin position="49"/>
        <end position="227"/>
    </location>
</feature>
<dbReference type="Gene3D" id="3.40.630.30">
    <property type="match status" value="1"/>
</dbReference>
<dbReference type="EC" id="2.3.1.257" evidence="4"/>
<evidence type="ECO:0000256" key="12">
    <source>
        <dbReference type="SAM" id="MobiDB-lite"/>
    </source>
</evidence>
<evidence type="ECO:0000256" key="5">
    <source>
        <dbReference type="ARBA" id="ARBA00015043"/>
    </source>
</evidence>
<dbReference type="PROSITE" id="PS51186">
    <property type="entry name" value="GNAT"/>
    <property type="match status" value="1"/>
</dbReference>
<evidence type="ECO:0000313" key="15">
    <source>
        <dbReference type="Proteomes" id="UP000530660"/>
    </source>
</evidence>
<dbReference type="GO" id="GO:0005737">
    <property type="term" value="C:cytoplasm"/>
    <property type="evidence" value="ECO:0007669"/>
    <property type="project" value="UniProtKB-SubCell"/>
</dbReference>
<evidence type="ECO:0000256" key="1">
    <source>
        <dbReference type="ARBA" id="ARBA00004123"/>
    </source>
</evidence>
<keyword evidence="7" id="KW-0808">Transferase</keyword>
<comment type="caution">
    <text evidence="14">The sequence shown here is derived from an EMBL/GenBank/DDBJ whole genome shotgun (WGS) entry which is preliminary data.</text>
</comment>
<evidence type="ECO:0000256" key="6">
    <source>
        <dbReference type="ARBA" id="ARBA00022490"/>
    </source>
</evidence>
<dbReference type="GO" id="GO:0043998">
    <property type="term" value="F:histone H2A acetyltransferase activity"/>
    <property type="evidence" value="ECO:0007669"/>
    <property type="project" value="InterPro"/>
</dbReference>
<evidence type="ECO:0000256" key="7">
    <source>
        <dbReference type="ARBA" id="ARBA00022679"/>
    </source>
</evidence>
<dbReference type="EMBL" id="VWRR01000003">
    <property type="protein sequence ID" value="KAF6004520.1"/>
    <property type="molecule type" value="Genomic_DNA"/>
</dbReference>
<protein>
    <recommendedName>
        <fullName evidence="5">N-alpha-acetyltransferase 40</fullName>
        <ecNumber evidence="4">2.3.1.257</ecNumber>
    </recommendedName>
</protein>
<reference evidence="14 15" key="1">
    <citation type="journal article" date="2020" name="J. Phycol.">
        <title>Comparative genome analysis reveals Cyanidiococcus gen. nov., a new extremophilic red algal genus sister to Cyanidioschyzon (Cyanidioschyzonaceae, Rhodophyta).</title>
        <authorList>
            <person name="Liu S.-L."/>
            <person name="Chiang Y.-R."/>
            <person name="Yoon H.S."/>
            <person name="Fu H.-Y."/>
        </authorList>
    </citation>
    <scope>NUCLEOTIDE SEQUENCE [LARGE SCALE GENOMIC DNA]</scope>
    <source>
        <strain evidence="14 15">THAL066</strain>
    </source>
</reference>
<evidence type="ECO:0000259" key="13">
    <source>
        <dbReference type="PROSITE" id="PS51186"/>
    </source>
</evidence>
<evidence type="ECO:0000256" key="4">
    <source>
        <dbReference type="ARBA" id="ARBA00012950"/>
    </source>
</evidence>
<accession>A0A7J7IP65</accession>
<evidence type="ECO:0000256" key="10">
    <source>
        <dbReference type="ARBA" id="ARBA00047821"/>
    </source>
</evidence>
<comment type="catalytic activity">
    <reaction evidence="11">
        <text>N-terminal L-seryl-[histone H4] + acetyl-CoA = N-terminal N(alpha)-acetyl-L-seryl-[histone H4] + CoA + H(+)</text>
        <dbReference type="Rhea" id="RHEA:50596"/>
        <dbReference type="Rhea" id="RHEA-COMP:12740"/>
        <dbReference type="Rhea" id="RHEA-COMP:12743"/>
        <dbReference type="ChEBI" id="CHEBI:15378"/>
        <dbReference type="ChEBI" id="CHEBI:57287"/>
        <dbReference type="ChEBI" id="CHEBI:57288"/>
        <dbReference type="ChEBI" id="CHEBI:64738"/>
        <dbReference type="ChEBI" id="CHEBI:83690"/>
        <dbReference type="EC" id="2.3.1.257"/>
    </reaction>
</comment>
<comment type="similarity">
    <text evidence="3">Belongs to the acetyltransferase family. NAA40 subfamily.</text>
</comment>
<dbReference type="InterPro" id="IPR016181">
    <property type="entry name" value="Acyl_CoA_acyltransferase"/>
</dbReference>
<comment type="subcellular location">
    <subcellularLocation>
        <location evidence="2">Cytoplasm</location>
    </subcellularLocation>
    <subcellularLocation>
        <location evidence="1">Nucleus</location>
    </subcellularLocation>
</comment>